<protein>
    <submittedName>
        <fullName evidence="2">CoA transferase</fullName>
    </submittedName>
</protein>
<organism evidence="2 3">
    <name type="scientific">Delftia acidovorans</name>
    <name type="common">Pseudomonas acidovorans</name>
    <name type="synonym">Comamonas acidovorans</name>
    <dbReference type="NCBI Taxonomy" id="80866"/>
    <lineage>
        <taxon>Bacteria</taxon>
        <taxon>Pseudomonadati</taxon>
        <taxon>Pseudomonadota</taxon>
        <taxon>Betaproteobacteria</taxon>
        <taxon>Burkholderiales</taxon>
        <taxon>Comamonadaceae</taxon>
        <taxon>Delftia</taxon>
    </lineage>
</organism>
<dbReference type="SUPFAM" id="SSF89796">
    <property type="entry name" value="CoA-transferase family III (CaiB/BaiF)"/>
    <property type="match status" value="1"/>
</dbReference>
<proteinExistence type="predicted"/>
<dbReference type="EMBL" id="CP065668">
    <property type="protein sequence ID" value="QPS05900.1"/>
    <property type="molecule type" value="Genomic_DNA"/>
</dbReference>
<dbReference type="InterPro" id="IPR023606">
    <property type="entry name" value="CoA-Trfase_III_dom_1_sf"/>
</dbReference>
<dbReference type="InterPro" id="IPR044855">
    <property type="entry name" value="CoA-Trfase_III_dom3_sf"/>
</dbReference>
<dbReference type="PANTHER" id="PTHR48207">
    <property type="entry name" value="SUCCINATE--HYDROXYMETHYLGLUTARATE COA-TRANSFERASE"/>
    <property type="match status" value="1"/>
</dbReference>
<dbReference type="AlphaFoldDB" id="A0A7T2VYD3"/>
<sequence length="383" mass="40982">MSSTPHPFDDEPLLAGITVLDISQGVAGPYCGLLLRQQGARVIKIEPPAGDWSRQMGRSRDGQTAISVACNAGKHSVVLDTRAPEGRAALQALALRADVVLQNFRPGVAARMGADPVQLAAGNPRLVYLSISGYGSEGPMAGLPALDTTMQAYGGLMHANRDPATGQPRRIGLLLADLATALYAAQCATAALLRAARTGRGRHLELSMLQVCAALQSYLVIEGALFPGAEASAFNAPTGLFPVADGMLYLSMLDDAMFARLCKTMGFDDWLQDPALRSSAGRLPQAQHLSARLAQALLHQPLAHWERLFKDNDILFGRVRHPFELLDDPQSAHLFQRTPGHCAWPGLPLPRLPGQTHATDAQALVPPALGEHTQAVLREFGLR</sequence>
<name>A0A7T2VYD3_DELAC</name>
<dbReference type="Pfam" id="PF02515">
    <property type="entry name" value="CoA_transf_3"/>
    <property type="match status" value="1"/>
</dbReference>
<dbReference type="Gene3D" id="3.30.1540.10">
    <property type="entry name" value="formyl-coa transferase, domain 3"/>
    <property type="match status" value="1"/>
</dbReference>
<evidence type="ECO:0000313" key="2">
    <source>
        <dbReference type="EMBL" id="QPS05900.1"/>
    </source>
</evidence>
<gene>
    <name evidence="2" type="ORF">I6G66_16370</name>
</gene>
<dbReference type="InterPro" id="IPR003673">
    <property type="entry name" value="CoA-Trfase_fam_III"/>
</dbReference>
<dbReference type="InterPro" id="IPR050483">
    <property type="entry name" value="CoA-transferase_III_domain"/>
</dbReference>
<keyword evidence="1 2" id="KW-0808">Transferase</keyword>
<dbReference type="RefSeq" id="WP_197953399.1">
    <property type="nucleotide sequence ID" value="NZ_CP065668.1"/>
</dbReference>
<evidence type="ECO:0000256" key="1">
    <source>
        <dbReference type="ARBA" id="ARBA00022679"/>
    </source>
</evidence>
<accession>A0A7T2VYD3</accession>
<dbReference type="Proteomes" id="UP000594778">
    <property type="component" value="Chromosome"/>
</dbReference>
<evidence type="ECO:0000313" key="3">
    <source>
        <dbReference type="Proteomes" id="UP000594778"/>
    </source>
</evidence>
<reference evidence="2 3" key="1">
    <citation type="submission" date="2020-12" db="EMBL/GenBank/DDBJ databases">
        <title>FDA dAtabase for Regulatory Grade micrObial Sequences (FDA-ARGOS): Supporting development and validation of Infectious Disease Dx tests.</title>
        <authorList>
            <person name="Sproer C."/>
            <person name="Gronow S."/>
            <person name="Severitt S."/>
            <person name="Schroder I."/>
            <person name="Tallon L."/>
            <person name="Sadzewicz L."/>
            <person name="Zhao X."/>
            <person name="Boylan J."/>
            <person name="Ott S."/>
            <person name="Bowen H."/>
            <person name="Vavikolanu K."/>
            <person name="Mehta A."/>
            <person name="Aluvathingal J."/>
            <person name="Nadendla S."/>
            <person name="Lowell S."/>
            <person name="Myers T."/>
            <person name="Yan Y."/>
            <person name="Sichtig H."/>
        </authorList>
    </citation>
    <scope>NUCLEOTIDE SEQUENCE [LARGE SCALE GENOMIC DNA]</scope>
    <source>
        <strain evidence="2 3">FDAARGOS_909</strain>
    </source>
</reference>
<dbReference type="Gene3D" id="3.40.50.10540">
    <property type="entry name" value="Crotonobetainyl-coa:carnitine coa-transferase, domain 1"/>
    <property type="match status" value="1"/>
</dbReference>
<dbReference type="GO" id="GO:0008410">
    <property type="term" value="F:CoA-transferase activity"/>
    <property type="evidence" value="ECO:0007669"/>
    <property type="project" value="TreeGrafter"/>
</dbReference>
<dbReference type="PANTHER" id="PTHR48207:SF4">
    <property type="entry name" value="BLL6097 PROTEIN"/>
    <property type="match status" value="1"/>
</dbReference>